<evidence type="ECO:0000313" key="3">
    <source>
        <dbReference type="Proteomes" id="UP000238312"/>
    </source>
</evidence>
<protein>
    <submittedName>
        <fullName evidence="2">Uncharacterized protein</fullName>
    </submittedName>
</protein>
<gene>
    <name evidence="2" type="ORF">B0I32_103379</name>
</gene>
<name>A0A2T0N7A8_9ACTN</name>
<proteinExistence type="predicted"/>
<dbReference type="EMBL" id="PVNG01000003">
    <property type="protein sequence ID" value="PRX68418.1"/>
    <property type="molecule type" value="Genomic_DNA"/>
</dbReference>
<organism evidence="2 3">
    <name type="scientific">Nonomuraea fuscirosea</name>
    <dbReference type="NCBI Taxonomy" id="1291556"/>
    <lineage>
        <taxon>Bacteria</taxon>
        <taxon>Bacillati</taxon>
        <taxon>Actinomycetota</taxon>
        <taxon>Actinomycetes</taxon>
        <taxon>Streptosporangiales</taxon>
        <taxon>Streptosporangiaceae</taxon>
        <taxon>Nonomuraea</taxon>
    </lineage>
</organism>
<sequence>MPANKPMPVSEPMPANELTERASRQGGWNRWR</sequence>
<evidence type="ECO:0000256" key="1">
    <source>
        <dbReference type="SAM" id="MobiDB-lite"/>
    </source>
</evidence>
<comment type="caution">
    <text evidence="2">The sequence shown here is derived from an EMBL/GenBank/DDBJ whole genome shotgun (WGS) entry which is preliminary data.</text>
</comment>
<keyword evidence="3" id="KW-1185">Reference proteome</keyword>
<evidence type="ECO:0000313" key="2">
    <source>
        <dbReference type="EMBL" id="PRX68418.1"/>
    </source>
</evidence>
<accession>A0A2T0N7A8</accession>
<dbReference type="Proteomes" id="UP000238312">
    <property type="component" value="Unassembled WGS sequence"/>
</dbReference>
<reference evidence="2 3" key="1">
    <citation type="submission" date="2018-03" db="EMBL/GenBank/DDBJ databases">
        <title>Genomic Encyclopedia of Type Strains, Phase III (KMG-III): the genomes of soil and plant-associated and newly described type strains.</title>
        <authorList>
            <person name="Whitman W."/>
        </authorList>
    </citation>
    <scope>NUCLEOTIDE SEQUENCE [LARGE SCALE GENOMIC DNA]</scope>
    <source>
        <strain evidence="2 3">CGMCC 4.7104</strain>
    </source>
</reference>
<feature type="region of interest" description="Disordered" evidence="1">
    <location>
        <begin position="1"/>
        <end position="32"/>
    </location>
</feature>
<dbReference type="AlphaFoldDB" id="A0A2T0N7A8"/>